<dbReference type="SUPFAM" id="SSF103473">
    <property type="entry name" value="MFS general substrate transporter"/>
    <property type="match status" value="1"/>
</dbReference>
<reference evidence="7" key="2">
    <citation type="submission" date="2022-10" db="EMBL/GenBank/DDBJ databases">
        <authorList>
            <consortium name="ENA_rothamsted_submissions"/>
            <consortium name="culmorum"/>
            <person name="King R."/>
        </authorList>
    </citation>
    <scope>NUCLEOTIDE SEQUENCE</scope>
</reference>
<gene>
    <name evidence="7" type="ORF">APHIGO_LOCUS5336</name>
</gene>
<reference evidence="7" key="1">
    <citation type="submission" date="2022-02" db="EMBL/GenBank/DDBJ databases">
        <authorList>
            <person name="King R."/>
        </authorList>
    </citation>
    <scope>NUCLEOTIDE SEQUENCE</scope>
</reference>
<feature type="transmembrane region" description="Helical" evidence="5">
    <location>
        <begin position="38"/>
        <end position="61"/>
    </location>
</feature>
<keyword evidence="4 5" id="KW-0472">Membrane</keyword>
<organism evidence="7 8">
    <name type="scientific">Aphis gossypii</name>
    <name type="common">Cotton aphid</name>
    <dbReference type="NCBI Taxonomy" id="80765"/>
    <lineage>
        <taxon>Eukaryota</taxon>
        <taxon>Metazoa</taxon>
        <taxon>Ecdysozoa</taxon>
        <taxon>Arthropoda</taxon>
        <taxon>Hexapoda</taxon>
        <taxon>Insecta</taxon>
        <taxon>Pterygota</taxon>
        <taxon>Neoptera</taxon>
        <taxon>Paraneoptera</taxon>
        <taxon>Hemiptera</taxon>
        <taxon>Sternorrhyncha</taxon>
        <taxon>Aphidomorpha</taxon>
        <taxon>Aphidoidea</taxon>
        <taxon>Aphididae</taxon>
        <taxon>Aphidini</taxon>
        <taxon>Aphis</taxon>
        <taxon>Aphis</taxon>
    </lineage>
</organism>
<feature type="transmembrane region" description="Helical" evidence="5">
    <location>
        <begin position="306"/>
        <end position="326"/>
    </location>
</feature>
<dbReference type="PANTHER" id="PTHR48021">
    <property type="match status" value="1"/>
</dbReference>
<evidence type="ECO:0000256" key="3">
    <source>
        <dbReference type="ARBA" id="ARBA00022989"/>
    </source>
</evidence>
<feature type="transmembrane region" description="Helical" evidence="5">
    <location>
        <begin position="440"/>
        <end position="461"/>
    </location>
</feature>
<evidence type="ECO:0000256" key="1">
    <source>
        <dbReference type="ARBA" id="ARBA00004141"/>
    </source>
</evidence>
<feature type="transmembrane region" description="Helical" evidence="5">
    <location>
        <begin position="167"/>
        <end position="189"/>
    </location>
</feature>
<dbReference type="GO" id="GO:0022857">
    <property type="term" value="F:transmembrane transporter activity"/>
    <property type="evidence" value="ECO:0007669"/>
    <property type="project" value="InterPro"/>
</dbReference>
<feature type="transmembrane region" description="Helical" evidence="5">
    <location>
        <begin position="372"/>
        <end position="395"/>
    </location>
</feature>
<keyword evidence="2 5" id="KW-0812">Transmembrane</keyword>
<dbReference type="PROSITE" id="PS00217">
    <property type="entry name" value="SUGAR_TRANSPORT_2"/>
    <property type="match status" value="1"/>
</dbReference>
<feature type="transmembrane region" description="Helical" evidence="5">
    <location>
        <begin position="346"/>
        <end position="365"/>
    </location>
</feature>
<feature type="transmembrane region" description="Helical" evidence="5">
    <location>
        <begin position="467"/>
        <end position="489"/>
    </location>
</feature>
<accession>A0A9P0J0L7</accession>
<dbReference type="FunFam" id="1.20.1250.20:FF:000249">
    <property type="entry name" value="facilitated trehalose transporter Tret1"/>
    <property type="match status" value="1"/>
</dbReference>
<evidence type="ECO:0000256" key="2">
    <source>
        <dbReference type="ARBA" id="ARBA00022692"/>
    </source>
</evidence>
<protein>
    <recommendedName>
        <fullName evidence="6">Major facilitator superfamily (MFS) profile domain-containing protein</fullName>
    </recommendedName>
</protein>
<dbReference type="InterPro" id="IPR020846">
    <property type="entry name" value="MFS_dom"/>
</dbReference>
<dbReference type="PANTHER" id="PTHR48021:SF39">
    <property type="entry name" value="MAJOR FACILITATOR SUPERFAMILY (MFS) PROFILE DOMAIN-CONTAINING PROTEIN"/>
    <property type="match status" value="1"/>
</dbReference>
<proteinExistence type="predicted"/>
<keyword evidence="3 5" id="KW-1133">Transmembrane helix</keyword>
<dbReference type="EMBL" id="OU899035">
    <property type="protein sequence ID" value="CAH1723921.1"/>
    <property type="molecule type" value="Genomic_DNA"/>
</dbReference>
<keyword evidence="8" id="KW-1185">Reference proteome</keyword>
<feature type="domain" description="Major facilitator superfamily (MFS) profile" evidence="6">
    <location>
        <begin position="36"/>
        <end position="495"/>
    </location>
</feature>
<dbReference type="PROSITE" id="PS50850">
    <property type="entry name" value="MFS"/>
    <property type="match status" value="1"/>
</dbReference>
<dbReference type="Pfam" id="PF00083">
    <property type="entry name" value="Sugar_tr"/>
    <property type="match status" value="2"/>
</dbReference>
<dbReference type="InterPro" id="IPR005828">
    <property type="entry name" value="MFS_sugar_transport-like"/>
</dbReference>
<dbReference type="InterPro" id="IPR050549">
    <property type="entry name" value="MFS_Trehalose_Transporter"/>
</dbReference>
<dbReference type="InterPro" id="IPR005829">
    <property type="entry name" value="Sugar_transporter_CS"/>
</dbReference>
<feature type="transmembrane region" description="Helical" evidence="5">
    <location>
        <begin position="81"/>
        <end position="104"/>
    </location>
</feature>
<feature type="transmembrane region" description="Helical" evidence="5">
    <location>
        <begin position="407"/>
        <end position="428"/>
    </location>
</feature>
<comment type="subcellular location">
    <subcellularLocation>
        <location evidence="1">Membrane</location>
        <topology evidence="1">Multi-pass membrane protein</topology>
    </subcellularLocation>
</comment>
<evidence type="ECO:0000313" key="8">
    <source>
        <dbReference type="Proteomes" id="UP001154329"/>
    </source>
</evidence>
<dbReference type="AlphaFoldDB" id="A0A9P0J0L7"/>
<dbReference type="InterPro" id="IPR036259">
    <property type="entry name" value="MFS_trans_sf"/>
</dbReference>
<evidence type="ECO:0000256" key="4">
    <source>
        <dbReference type="ARBA" id="ARBA00023136"/>
    </source>
</evidence>
<dbReference type="Gene3D" id="1.20.1250.20">
    <property type="entry name" value="MFS general substrate transporter like domains"/>
    <property type="match status" value="1"/>
</dbReference>
<evidence type="ECO:0000313" key="7">
    <source>
        <dbReference type="EMBL" id="CAH1723921.1"/>
    </source>
</evidence>
<evidence type="ECO:0000256" key="5">
    <source>
        <dbReference type="SAM" id="Phobius"/>
    </source>
</evidence>
<dbReference type="GO" id="GO:0016020">
    <property type="term" value="C:membrane"/>
    <property type="evidence" value="ECO:0007669"/>
    <property type="project" value="UniProtKB-SubCell"/>
</dbReference>
<sequence>MDDTAATTVTNEPEPVSLLITSSCTNDRHKYKRILSQVCAMVAQSLLMLNLGMIISVPTIVIGALHNTKEDLTLDDEQSSWIGSIMFLCQPLGCILSGCLQGVLGRKRSMLLVNVPHLAGWYLLYSAGSPLMLTIASALMGIGVGFLEAPTMAYIGEIGEPNIRGILSTFATSVIVLGHLLELFLGYMFSWRMTMLVSGLVPMAAIVAISLIPESPIWLMTKGRRDEALSSLRWLRGWVSAEEVSEEFHALEVYCQESKNEFKSFLEAKIRKSAVYNRVPDSEFGTQIKPSIVNVIRDFLRPGILIPLRLIISYFFFFHAASLTGMRPYMLEVFTQLEVPLTPKKLTVMSGVLQGTGAIACICLVKPVGKRALSLVSMSSCAMCCLSLGIYTYAITHQWSSAPMIPLLLFCILYFSMNLGISAIPWLLMSELFPTRGRGVASGLCAAIFYIIAFIVSKTWLTLQSSLGLHGCFLFYGIIAVIGIVYVFICLPQTEGKTLAEIEKDFAKKNGRQVKITKPTILIK</sequence>
<name>A0A9P0J0L7_APHGO</name>
<evidence type="ECO:0000259" key="6">
    <source>
        <dbReference type="PROSITE" id="PS50850"/>
    </source>
</evidence>
<dbReference type="Proteomes" id="UP001154329">
    <property type="component" value="Chromosome 2"/>
</dbReference>